<reference evidence="3" key="2">
    <citation type="submission" date="2023-06" db="EMBL/GenBank/DDBJ databases">
        <authorList>
            <person name="Ma L."/>
            <person name="Liu K.-W."/>
            <person name="Li Z."/>
            <person name="Hsiao Y.-Y."/>
            <person name="Qi Y."/>
            <person name="Fu T."/>
            <person name="Tang G."/>
            <person name="Zhang D."/>
            <person name="Sun W.-H."/>
            <person name="Liu D.-K."/>
            <person name="Li Y."/>
            <person name="Chen G.-Z."/>
            <person name="Liu X.-D."/>
            <person name="Liao X.-Y."/>
            <person name="Jiang Y.-T."/>
            <person name="Yu X."/>
            <person name="Hao Y."/>
            <person name="Huang J."/>
            <person name="Zhao X.-W."/>
            <person name="Ke S."/>
            <person name="Chen Y.-Y."/>
            <person name="Wu W.-L."/>
            <person name="Hsu J.-L."/>
            <person name="Lin Y.-F."/>
            <person name="Huang M.-D."/>
            <person name="Li C.-Y."/>
            <person name="Huang L."/>
            <person name="Wang Z.-W."/>
            <person name="Zhao X."/>
            <person name="Zhong W.-Y."/>
            <person name="Peng D.-H."/>
            <person name="Ahmad S."/>
            <person name="Lan S."/>
            <person name="Zhang J.-S."/>
            <person name="Tsai W.-C."/>
            <person name="Van De Peer Y."/>
            <person name="Liu Z.-J."/>
        </authorList>
    </citation>
    <scope>NUCLEOTIDE SEQUENCE</scope>
    <source>
        <strain evidence="3">CP</strain>
        <tissue evidence="3">Leaves</tissue>
    </source>
</reference>
<organism evidence="3 4">
    <name type="scientific">Acorus calamus</name>
    <name type="common">Sweet flag</name>
    <dbReference type="NCBI Taxonomy" id="4465"/>
    <lineage>
        <taxon>Eukaryota</taxon>
        <taxon>Viridiplantae</taxon>
        <taxon>Streptophyta</taxon>
        <taxon>Embryophyta</taxon>
        <taxon>Tracheophyta</taxon>
        <taxon>Spermatophyta</taxon>
        <taxon>Magnoliopsida</taxon>
        <taxon>Liliopsida</taxon>
        <taxon>Acoraceae</taxon>
        <taxon>Acorus</taxon>
    </lineage>
</organism>
<keyword evidence="2" id="KW-0812">Transmembrane</keyword>
<evidence type="ECO:0000256" key="1">
    <source>
        <dbReference type="SAM" id="Coils"/>
    </source>
</evidence>
<keyword evidence="2" id="KW-1133">Transmembrane helix</keyword>
<feature type="coiled-coil region" evidence="1">
    <location>
        <begin position="34"/>
        <end position="71"/>
    </location>
</feature>
<dbReference type="AlphaFoldDB" id="A0AAV9CD66"/>
<evidence type="ECO:0000256" key="2">
    <source>
        <dbReference type="SAM" id="Phobius"/>
    </source>
</evidence>
<evidence type="ECO:0000313" key="4">
    <source>
        <dbReference type="Proteomes" id="UP001180020"/>
    </source>
</evidence>
<reference evidence="3" key="1">
    <citation type="journal article" date="2023" name="Nat. Commun.">
        <title>Diploid and tetraploid genomes of Acorus and the evolution of monocots.</title>
        <authorList>
            <person name="Ma L."/>
            <person name="Liu K.W."/>
            <person name="Li Z."/>
            <person name="Hsiao Y.Y."/>
            <person name="Qi Y."/>
            <person name="Fu T."/>
            <person name="Tang G.D."/>
            <person name="Zhang D."/>
            <person name="Sun W.H."/>
            <person name="Liu D.K."/>
            <person name="Li Y."/>
            <person name="Chen G.Z."/>
            <person name="Liu X.D."/>
            <person name="Liao X.Y."/>
            <person name="Jiang Y.T."/>
            <person name="Yu X."/>
            <person name="Hao Y."/>
            <person name="Huang J."/>
            <person name="Zhao X.W."/>
            <person name="Ke S."/>
            <person name="Chen Y.Y."/>
            <person name="Wu W.L."/>
            <person name="Hsu J.L."/>
            <person name="Lin Y.F."/>
            <person name="Huang M.D."/>
            <person name="Li C.Y."/>
            <person name="Huang L."/>
            <person name="Wang Z.W."/>
            <person name="Zhao X."/>
            <person name="Zhong W.Y."/>
            <person name="Peng D.H."/>
            <person name="Ahmad S."/>
            <person name="Lan S."/>
            <person name="Zhang J.S."/>
            <person name="Tsai W.C."/>
            <person name="Van de Peer Y."/>
            <person name="Liu Z.J."/>
        </authorList>
    </citation>
    <scope>NUCLEOTIDE SEQUENCE</scope>
    <source>
        <strain evidence="3">CP</strain>
    </source>
</reference>
<sequence>MNGCKYFEWKNHTISSSRGERCAPIDELLMLPRIQAMEERLTKVEAQQERVEELEQVIKALVERLTEFQAIQQRAGELQDLHNFFMKVFLVLFMLFAVFVVCKLSGA</sequence>
<gene>
    <name evidence="3" type="ORF">QJS10_CPB20g00861</name>
</gene>
<evidence type="ECO:0000313" key="3">
    <source>
        <dbReference type="EMBL" id="KAK1286647.1"/>
    </source>
</evidence>
<proteinExistence type="predicted"/>
<dbReference type="EMBL" id="JAUJYO010000020">
    <property type="protein sequence ID" value="KAK1286647.1"/>
    <property type="molecule type" value="Genomic_DNA"/>
</dbReference>
<name>A0AAV9CD66_ACOCL</name>
<comment type="caution">
    <text evidence="3">The sequence shown here is derived from an EMBL/GenBank/DDBJ whole genome shotgun (WGS) entry which is preliminary data.</text>
</comment>
<feature type="transmembrane region" description="Helical" evidence="2">
    <location>
        <begin position="84"/>
        <end position="102"/>
    </location>
</feature>
<keyword evidence="2" id="KW-0472">Membrane</keyword>
<protein>
    <submittedName>
        <fullName evidence="3">Uncharacterized protein</fullName>
    </submittedName>
</protein>
<dbReference type="Proteomes" id="UP001180020">
    <property type="component" value="Unassembled WGS sequence"/>
</dbReference>
<accession>A0AAV9CD66</accession>
<keyword evidence="4" id="KW-1185">Reference proteome</keyword>
<keyword evidence="1" id="KW-0175">Coiled coil</keyword>